<dbReference type="PANTHER" id="PTHR25466:SF9">
    <property type="entry name" value="FIBRONECTIN TYPE-III DOMAIN-CONTAINING PROTEIN"/>
    <property type="match status" value="1"/>
</dbReference>
<dbReference type="Proteomes" id="UP000472263">
    <property type="component" value="Chromosome 18"/>
</dbReference>
<dbReference type="InterPro" id="IPR013106">
    <property type="entry name" value="Ig_V-set"/>
</dbReference>
<evidence type="ECO:0000256" key="6">
    <source>
        <dbReference type="ARBA" id="ARBA00023136"/>
    </source>
</evidence>
<keyword evidence="7" id="KW-1015">Disulfide bond</keyword>
<dbReference type="AlphaFoldDB" id="A0A667ZV95"/>
<keyword evidence="3" id="KW-0812">Transmembrane</keyword>
<dbReference type="GO" id="GO:0006955">
    <property type="term" value="P:immune response"/>
    <property type="evidence" value="ECO:0007669"/>
    <property type="project" value="TreeGrafter"/>
</dbReference>
<proteinExistence type="predicted"/>
<dbReference type="PANTHER" id="PTHR25466">
    <property type="entry name" value="T-LYMPHOCYTE ACTIVATION ANTIGEN"/>
    <property type="match status" value="1"/>
</dbReference>
<keyword evidence="10" id="KW-0393">Immunoglobulin domain</keyword>
<evidence type="ECO:0000313" key="12">
    <source>
        <dbReference type="Ensembl" id="ENSMMDP00005042778.1"/>
    </source>
</evidence>
<dbReference type="SUPFAM" id="SSF48726">
    <property type="entry name" value="Immunoglobulin"/>
    <property type="match status" value="1"/>
</dbReference>
<dbReference type="InterPro" id="IPR051713">
    <property type="entry name" value="T-cell_Activation_Regulation"/>
</dbReference>
<comment type="subcellular location">
    <subcellularLocation>
        <location evidence="1">Cell membrane</location>
        <topology evidence="1">Single-pass type I membrane protein</topology>
    </subcellularLocation>
</comment>
<sequence>MFSALTNDLCLFVNGADVQTNEPTASERLGIHLKFELTETGTFLKICVVNFSVLGLFLHCPLVLKAQPGDDVTLSCQAPDGVDIAAAEWSRPELKELQYVFLYRDGHIDSDYQHPSFKDRVELKDKKMKDGDLSVILKNVKKNDSGTYECRIAAAGDKRMKRSIIKAPPISTISLEESFILFPSLLLNLYF</sequence>
<dbReference type="SMART" id="SM00409">
    <property type="entry name" value="IG"/>
    <property type="match status" value="1"/>
</dbReference>
<reference evidence="12" key="2">
    <citation type="submission" date="2025-08" db="UniProtKB">
        <authorList>
            <consortium name="Ensembl"/>
        </authorList>
    </citation>
    <scope>IDENTIFICATION</scope>
</reference>
<evidence type="ECO:0000256" key="2">
    <source>
        <dbReference type="ARBA" id="ARBA00022475"/>
    </source>
</evidence>
<dbReference type="InterPro" id="IPR007110">
    <property type="entry name" value="Ig-like_dom"/>
</dbReference>
<evidence type="ECO:0000256" key="9">
    <source>
        <dbReference type="ARBA" id="ARBA00023180"/>
    </source>
</evidence>
<evidence type="ECO:0000256" key="3">
    <source>
        <dbReference type="ARBA" id="ARBA00022692"/>
    </source>
</evidence>
<dbReference type="InterPro" id="IPR003598">
    <property type="entry name" value="Ig_sub2"/>
</dbReference>
<keyword evidence="8" id="KW-0675">Receptor</keyword>
<evidence type="ECO:0000256" key="10">
    <source>
        <dbReference type="ARBA" id="ARBA00023319"/>
    </source>
</evidence>
<keyword evidence="4" id="KW-0732">Signal</keyword>
<dbReference type="InParanoid" id="A0A667ZV95"/>
<protein>
    <recommendedName>
        <fullName evidence="11">Ig-like domain-containing protein</fullName>
    </recommendedName>
</protein>
<evidence type="ECO:0000256" key="7">
    <source>
        <dbReference type="ARBA" id="ARBA00023157"/>
    </source>
</evidence>
<organism evidence="12 13">
    <name type="scientific">Myripristis murdjan</name>
    <name type="common">pinecone soldierfish</name>
    <dbReference type="NCBI Taxonomy" id="586833"/>
    <lineage>
        <taxon>Eukaryota</taxon>
        <taxon>Metazoa</taxon>
        <taxon>Chordata</taxon>
        <taxon>Craniata</taxon>
        <taxon>Vertebrata</taxon>
        <taxon>Euteleostomi</taxon>
        <taxon>Actinopterygii</taxon>
        <taxon>Neopterygii</taxon>
        <taxon>Teleostei</taxon>
        <taxon>Neoteleostei</taxon>
        <taxon>Acanthomorphata</taxon>
        <taxon>Holocentriformes</taxon>
        <taxon>Holocentridae</taxon>
        <taxon>Myripristis</taxon>
    </lineage>
</organism>
<evidence type="ECO:0000256" key="5">
    <source>
        <dbReference type="ARBA" id="ARBA00022989"/>
    </source>
</evidence>
<dbReference type="GO" id="GO:0042102">
    <property type="term" value="P:positive regulation of T cell proliferation"/>
    <property type="evidence" value="ECO:0007669"/>
    <property type="project" value="TreeGrafter"/>
</dbReference>
<reference evidence="12" key="1">
    <citation type="submission" date="2019-06" db="EMBL/GenBank/DDBJ databases">
        <authorList>
            <consortium name="Wellcome Sanger Institute Data Sharing"/>
        </authorList>
    </citation>
    <scope>NUCLEOTIDE SEQUENCE [LARGE SCALE GENOMIC DNA]</scope>
</reference>
<dbReference type="PROSITE" id="PS50835">
    <property type="entry name" value="IG_LIKE"/>
    <property type="match status" value="1"/>
</dbReference>
<evidence type="ECO:0000256" key="4">
    <source>
        <dbReference type="ARBA" id="ARBA00022729"/>
    </source>
</evidence>
<dbReference type="InterPro" id="IPR013783">
    <property type="entry name" value="Ig-like_fold"/>
</dbReference>
<feature type="domain" description="Ig-like" evidence="11">
    <location>
        <begin position="66"/>
        <end position="165"/>
    </location>
</feature>
<keyword evidence="9" id="KW-0325">Glycoprotein</keyword>
<accession>A0A667ZV95</accession>
<keyword evidence="13" id="KW-1185">Reference proteome</keyword>
<dbReference type="InterPro" id="IPR003599">
    <property type="entry name" value="Ig_sub"/>
</dbReference>
<dbReference type="GeneTree" id="ENSGT00990000209923"/>
<dbReference type="GO" id="GO:0009897">
    <property type="term" value="C:external side of plasma membrane"/>
    <property type="evidence" value="ECO:0007669"/>
    <property type="project" value="TreeGrafter"/>
</dbReference>
<evidence type="ECO:0000259" key="11">
    <source>
        <dbReference type="PROSITE" id="PS50835"/>
    </source>
</evidence>
<dbReference type="Ensembl" id="ENSMMDT00005043644.1">
    <property type="protein sequence ID" value="ENSMMDP00005042778.1"/>
    <property type="gene ID" value="ENSMMDG00005019699.1"/>
</dbReference>
<dbReference type="SMART" id="SM00406">
    <property type="entry name" value="IGv"/>
    <property type="match status" value="1"/>
</dbReference>
<dbReference type="GO" id="GO:0042130">
    <property type="term" value="P:negative regulation of T cell proliferation"/>
    <property type="evidence" value="ECO:0007669"/>
    <property type="project" value="TreeGrafter"/>
</dbReference>
<evidence type="ECO:0000313" key="13">
    <source>
        <dbReference type="Proteomes" id="UP000472263"/>
    </source>
</evidence>
<dbReference type="GO" id="GO:0071222">
    <property type="term" value="P:cellular response to lipopolysaccharide"/>
    <property type="evidence" value="ECO:0007669"/>
    <property type="project" value="TreeGrafter"/>
</dbReference>
<dbReference type="Pfam" id="PF07686">
    <property type="entry name" value="V-set"/>
    <property type="match status" value="1"/>
</dbReference>
<reference evidence="12" key="3">
    <citation type="submission" date="2025-09" db="UniProtKB">
        <authorList>
            <consortium name="Ensembl"/>
        </authorList>
    </citation>
    <scope>IDENTIFICATION</scope>
</reference>
<keyword evidence="2" id="KW-1003">Cell membrane</keyword>
<keyword evidence="6" id="KW-0472">Membrane</keyword>
<evidence type="ECO:0000256" key="1">
    <source>
        <dbReference type="ARBA" id="ARBA00004251"/>
    </source>
</evidence>
<dbReference type="InterPro" id="IPR036179">
    <property type="entry name" value="Ig-like_dom_sf"/>
</dbReference>
<name>A0A667ZV95_9TELE</name>
<keyword evidence="5" id="KW-1133">Transmembrane helix</keyword>
<dbReference type="SMART" id="SM00408">
    <property type="entry name" value="IGc2"/>
    <property type="match status" value="1"/>
</dbReference>
<evidence type="ECO:0000256" key="8">
    <source>
        <dbReference type="ARBA" id="ARBA00023170"/>
    </source>
</evidence>
<dbReference type="GO" id="GO:0007166">
    <property type="term" value="P:cell surface receptor signaling pathway"/>
    <property type="evidence" value="ECO:0007669"/>
    <property type="project" value="TreeGrafter"/>
</dbReference>
<dbReference type="GO" id="GO:0031295">
    <property type="term" value="P:T cell costimulation"/>
    <property type="evidence" value="ECO:0007669"/>
    <property type="project" value="TreeGrafter"/>
</dbReference>
<dbReference type="Gene3D" id="2.60.40.10">
    <property type="entry name" value="Immunoglobulins"/>
    <property type="match status" value="1"/>
</dbReference>